<evidence type="ECO:0000256" key="1">
    <source>
        <dbReference type="ARBA" id="ARBA00009995"/>
    </source>
</evidence>
<gene>
    <name evidence="8" type="primary">LOC110790830</name>
</gene>
<dbReference type="RefSeq" id="XP_021851288.2">
    <property type="nucleotide sequence ID" value="XM_021995596.2"/>
</dbReference>
<name>A0A9R0JYJ5_SPIOL</name>
<feature type="domain" description="Glycosyltransferase N-terminal" evidence="6">
    <location>
        <begin position="8"/>
        <end position="251"/>
    </location>
</feature>
<dbReference type="Pfam" id="PF26168">
    <property type="entry name" value="Glyco_transf_N"/>
    <property type="match status" value="1"/>
</dbReference>
<dbReference type="PANTHER" id="PTHR48047">
    <property type="entry name" value="GLYCOSYLTRANSFERASE"/>
    <property type="match status" value="1"/>
</dbReference>
<dbReference type="InterPro" id="IPR002213">
    <property type="entry name" value="UDP_glucos_trans"/>
</dbReference>
<keyword evidence="3 4" id="KW-0808">Transferase</keyword>
<reference evidence="7" key="1">
    <citation type="journal article" date="2021" name="Nat. Commun.">
        <title>Genomic analyses provide insights into spinach domestication and the genetic basis of agronomic traits.</title>
        <authorList>
            <person name="Cai X."/>
            <person name="Sun X."/>
            <person name="Xu C."/>
            <person name="Sun H."/>
            <person name="Wang X."/>
            <person name="Ge C."/>
            <person name="Zhang Z."/>
            <person name="Wang Q."/>
            <person name="Fei Z."/>
            <person name="Jiao C."/>
            <person name="Wang Q."/>
        </authorList>
    </citation>
    <scope>NUCLEOTIDE SEQUENCE [LARGE SCALE GENOMIC DNA]</scope>
    <source>
        <strain evidence="7">cv. Varoflay</strain>
    </source>
</reference>
<dbReference type="SUPFAM" id="SSF53756">
    <property type="entry name" value="UDP-Glycosyltransferase/glycogen phosphorylase"/>
    <property type="match status" value="1"/>
</dbReference>
<comment type="similarity">
    <text evidence="1 4">Belongs to the UDP-glycosyltransferase family.</text>
</comment>
<dbReference type="GeneID" id="110790830"/>
<dbReference type="KEGG" id="soe:110790830"/>
<organism evidence="7 8">
    <name type="scientific">Spinacia oleracea</name>
    <name type="common">Spinach</name>
    <dbReference type="NCBI Taxonomy" id="3562"/>
    <lineage>
        <taxon>Eukaryota</taxon>
        <taxon>Viridiplantae</taxon>
        <taxon>Streptophyta</taxon>
        <taxon>Embryophyta</taxon>
        <taxon>Tracheophyta</taxon>
        <taxon>Spermatophyta</taxon>
        <taxon>Magnoliopsida</taxon>
        <taxon>eudicotyledons</taxon>
        <taxon>Gunneridae</taxon>
        <taxon>Pentapetalae</taxon>
        <taxon>Caryophyllales</taxon>
        <taxon>Chenopodiaceae</taxon>
        <taxon>Chenopodioideae</taxon>
        <taxon>Anserineae</taxon>
        <taxon>Spinacia</taxon>
    </lineage>
</organism>
<keyword evidence="7" id="KW-1185">Reference proteome</keyword>
<keyword evidence="2 4" id="KW-0328">Glycosyltransferase</keyword>
<protein>
    <recommendedName>
        <fullName evidence="5">Glycosyltransferase</fullName>
        <ecNumber evidence="5">2.4.1.-</ecNumber>
    </recommendedName>
</protein>
<dbReference type="InterPro" id="IPR035595">
    <property type="entry name" value="UDP_glycos_trans_CS"/>
</dbReference>
<sequence length="489" mass="54877">MADDEPQQVHVVFFPFMAYGHMNPTLDIAKLLADRGVKATIITTPHSLPIITKAVEENKVGSPTGTVYFELFKFPSTQCGLPEGCEIVNQAITIGMVPNFIKAVGMLKEQLEQYLEKTRPSCLVADMFLTWTTECAAKFNVPRVVFHGTCYFALCAQEIVRLSTPYKNATSDVEPFIIPSLPHEIKMTRLQISEDLRKEELTDAKKELDLIKESELNSYGVIVNSFYELEPDYADFFSKELGRRAWHIGPVSLCNRTSIKDKAQRGNSNDQDSSLKWLNSKQQDSVIYICFGSMTQFTVSQLHEIAVALEASKQDFIWFVKNDEDEKSQEWLPTGFKQRMEGKGLILRGWAPQLLILEHEAVGAFVTHCGWNSILEGITAGVPMVTWPGFAEQFYNEKLVTQVTKTGVSVGARICSMVPFIDDLVKRDAIEKALRDVMEGDEAREMRNRANKLKEMSHKAVEEGGSSYSSLGAFINELKASPCLTSLLL</sequence>
<dbReference type="GO" id="GO:0035251">
    <property type="term" value="F:UDP-glucosyltransferase activity"/>
    <property type="evidence" value="ECO:0000318"/>
    <property type="project" value="GO_Central"/>
</dbReference>
<dbReference type="Pfam" id="PF00201">
    <property type="entry name" value="UDPGT"/>
    <property type="match status" value="1"/>
</dbReference>
<dbReference type="PANTHER" id="PTHR48047:SF45">
    <property type="entry name" value="SCOPOLETIN GLUCOSYLTRANSFERASE-LIKE"/>
    <property type="match status" value="1"/>
</dbReference>
<dbReference type="Proteomes" id="UP000813463">
    <property type="component" value="Chromosome 4"/>
</dbReference>
<evidence type="ECO:0000256" key="5">
    <source>
        <dbReference type="RuleBase" id="RU362057"/>
    </source>
</evidence>
<evidence type="ECO:0000313" key="7">
    <source>
        <dbReference type="Proteomes" id="UP000813463"/>
    </source>
</evidence>
<evidence type="ECO:0000256" key="3">
    <source>
        <dbReference type="ARBA" id="ARBA00022679"/>
    </source>
</evidence>
<dbReference type="PROSITE" id="PS00375">
    <property type="entry name" value="UDPGT"/>
    <property type="match status" value="1"/>
</dbReference>
<dbReference type="EC" id="2.4.1.-" evidence="5"/>
<evidence type="ECO:0000313" key="8">
    <source>
        <dbReference type="RefSeq" id="XP_021851288.2"/>
    </source>
</evidence>
<reference evidence="8" key="2">
    <citation type="submission" date="2025-08" db="UniProtKB">
        <authorList>
            <consortium name="RefSeq"/>
        </authorList>
    </citation>
    <scope>IDENTIFICATION</scope>
    <source>
        <tissue evidence="8">Leaf</tissue>
    </source>
</reference>
<evidence type="ECO:0000259" key="6">
    <source>
        <dbReference type="Pfam" id="PF26168"/>
    </source>
</evidence>
<dbReference type="AlphaFoldDB" id="A0A9R0JYJ5"/>
<dbReference type="InterPro" id="IPR058980">
    <property type="entry name" value="Glyco_transf_N"/>
</dbReference>
<proteinExistence type="inferred from homology"/>
<dbReference type="Gene3D" id="3.40.50.2000">
    <property type="entry name" value="Glycogen Phosphorylase B"/>
    <property type="match status" value="2"/>
</dbReference>
<evidence type="ECO:0000256" key="4">
    <source>
        <dbReference type="RuleBase" id="RU003718"/>
    </source>
</evidence>
<accession>A0A9R0JYJ5</accession>
<evidence type="ECO:0000256" key="2">
    <source>
        <dbReference type="ARBA" id="ARBA00022676"/>
    </source>
</evidence>
<dbReference type="CDD" id="cd03784">
    <property type="entry name" value="GT1_Gtf-like"/>
    <property type="match status" value="1"/>
</dbReference>